<keyword evidence="5" id="KW-0808">Transferase</keyword>
<keyword evidence="6" id="KW-1185">Reference proteome</keyword>
<dbReference type="InterPro" id="IPR050469">
    <property type="entry name" value="Diguanylate_Cyclase"/>
</dbReference>
<dbReference type="InterPro" id="IPR043128">
    <property type="entry name" value="Rev_trsase/Diguanyl_cyclase"/>
</dbReference>
<evidence type="ECO:0000256" key="3">
    <source>
        <dbReference type="SAM" id="MobiDB-lite"/>
    </source>
</evidence>
<dbReference type="InterPro" id="IPR003018">
    <property type="entry name" value="GAF"/>
</dbReference>
<dbReference type="Gene3D" id="3.30.450.40">
    <property type="match status" value="1"/>
</dbReference>
<evidence type="ECO:0000256" key="1">
    <source>
        <dbReference type="ARBA" id="ARBA00012528"/>
    </source>
</evidence>
<dbReference type="SMART" id="SM00065">
    <property type="entry name" value="GAF"/>
    <property type="match status" value="1"/>
</dbReference>
<gene>
    <name evidence="5" type="ORF">V3391_09045</name>
</gene>
<dbReference type="Pfam" id="PF00990">
    <property type="entry name" value="GGDEF"/>
    <property type="match status" value="1"/>
</dbReference>
<dbReference type="PANTHER" id="PTHR45138">
    <property type="entry name" value="REGULATORY COMPONENTS OF SENSORY TRANSDUCTION SYSTEM"/>
    <property type="match status" value="1"/>
</dbReference>
<evidence type="ECO:0000256" key="2">
    <source>
        <dbReference type="ARBA" id="ARBA00034247"/>
    </source>
</evidence>
<accession>A0ABU7WGP2</accession>
<dbReference type="SMART" id="SM00267">
    <property type="entry name" value="GGDEF"/>
    <property type="match status" value="1"/>
</dbReference>
<proteinExistence type="predicted"/>
<comment type="catalytic activity">
    <reaction evidence="2">
        <text>2 GTP = 3',3'-c-di-GMP + 2 diphosphate</text>
        <dbReference type="Rhea" id="RHEA:24898"/>
        <dbReference type="ChEBI" id="CHEBI:33019"/>
        <dbReference type="ChEBI" id="CHEBI:37565"/>
        <dbReference type="ChEBI" id="CHEBI:58805"/>
        <dbReference type="EC" id="2.7.7.65"/>
    </reaction>
</comment>
<dbReference type="CDD" id="cd01949">
    <property type="entry name" value="GGDEF"/>
    <property type="match status" value="1"/>
</dbReference>
<dbReference type="RefSeq" id="WP_332078103.1">
    <property type="nucleotide sequence ID" value="NZ_JAZHBM010000002.1"/>
</dbReference>
<feature type="region of interest" description="Disordered" evidence="3">
    <location>
        <begin position="1"/>
        <end position="22"/>
    </location>
</feature>
<dbReference type="Proteomes" id="UP001358324">
    <property type="component" value="Unassembled WGS sequence"/>
</dbReference>
<dbReference type="EC" id="2.7.7.65" evidence="1"/>
<protein>
    <recommendedName>
        <fullName evidence="1">diguanylate cyclase</fullName>
        <ecNumber evidence="1">2.7.7.65</ecNumber>
    </recommendedName>
</protein>
<name>A0ABU7WGP2_9GAMM</name>
<evidence type="ECO:0000313" key="5">
    <source>
        <dbReference type="EMBL" id="MEF3082356.1"/>
    </source>
</evidence>
<dbReference type="SUPFAM" id="SSF55781">
    <property type="entry name" value="GAF domain-like"/>
    <property type="match status" value="1"/>
</dbReference>
<dbReference type="PANTHER" id="PTHR45138:SF9">
    <property type="entry name" value="DIGUANYLATE CYCLASE DGCM-RELATED"/>
    <property type="match status" value="1"/>
</dbReference>
<dbReference type="EMBL" id="JAZHBM010000002">
    <property type="protein sequence ID" value="MEF3082356.1"/>
    <property type="molecule type" value="Genomic_DNA"/>
</dbReference>
<dbReference type="InterPro" id="IPR000160">
    <property type="entry name" value="GGDEF_dom"/>
</dbReference>
<evidence type="ECO:0000313" key="6">
    <source>
        <dbReference type="Proteomes" id="UP001358324"/>
    </source>
</evidence>
<dbReference type="NCBIfam" id="TIGR00254">
    <property type="entry name" value="GGDEF"/>
    <property type="match status" value="1"/>
</dbReference>
<keyword evidence="5" id="KW-0548">Nucleotidyltransferase</keyword>
<dbReference type="InterPro" id="IPR029787">
    <property type="entry name" value="Nucleotide_cyclase"/>
</dbReference>
<comment type="caution">
    <text evidence="5">The sequence shown here is derived from an EMBL/GenBank/DDBJ whole genome shotgun (WGS) entry which is preliminary data.</text>
</comment>
<feature type="domain" description="GGDEF" evidence="4">
    <location>
        <begin position="226"/>
        <end position="360"/>
    </location>
</feature>
<sequence>MGREDAMGERDAGAGAGHAGTGGRASLQRILARVSREALQDGALDGVMQRIVDVVAAELPVAVVSIILLDEAGEAFVQEVSAGTIDLSPMTWPWPLSVGAAGRCARLGEPQLIMDVDTDTDYLAGNHEVRSEYLVPIRHRMRLHGVLNVESADSAFFDDDMREAFDAIADQIAGAIHFARIAAALEVANARLQQMSMVDGLTGIANRRAFDQALDAMLRRLRPAGQSMVLLLADADYFKALNDALGHLHGDECLRAIAGVCAAAAADANGLAARFGGEEFAVLLPGHDAGQAWHAAESLRTRIEALALPNPASSLAQVVTVSVGGAVSGPDDTREAKALIDVADRALYVAKASGRNRVQI</sequence>
<dbReference type="InterPro" id="IPR029016">
    <property type="entry name" value="GAF-like_dom_sf"/>
</dbReference>
<dbReference type="PROSITE" id="PS50887">
    <property type="entry name" value="GGDEF"/>
    <property type="match status" value="1"/>
</dbReference>
<dbReference type="Pfam" id="PF13185">
    <property type="entry name" value="GAF_2"/>
    <property type="match status" value="1"/>
</dbReference>
<reference evidence="5 6" key="1">
    <citation type="submission" date="2024-01" db="EMBL/GenBank/DDBJ databases">
        <title>Novel species of the genus Luteimonas isolated from rivers.</title>
        <authorList>
            <person name="Lu H."/>
        </authorList>
    </citation>
    <scope>NUCLEOTIDE SEQUENCE [LARGE SCALE GENOMIC DNA]</scope>
    <source>
        <strain evidence="5 6">SMYT11W</strain>
    </source>
</reference>
<dbReference type="SUPFAM" id="SSF55073">
    <property type="entry name" value="Nucleotide cyclase"/>
    <property type="match status" value="1"/>
</dbReference>
<dbReference type="Gene3D" id="3.30.70.270">
    <property type="match status" value="1"/>
</dbReference>
<evidence type="ECO:0000259" key="4">
    <source>
        <dbReference type="PROSITE" id="PS50887"/>
    </source>
</evidence>
<organism evidence="5 6">
    <name type="scientific">Luteimonas flava</name>
    <dbReference type="NCBI Taxonomy" id="3115822"/>
    <lineage>
        <taxon>Bacteria</taxon>
        <taxon>Pseudomonadati</taxon>
        <taxon>Pseudomonadota</taxon>
        <taxon>Gammaproteobacteria</taxon>
        <taxon>Lysobacterales</taxon>
        <taxon>Lysobacteraceae</taxon>
        <taxon>Luteimonas</taxon>
    </lineage>
</organism>
<dbReference type="GO" id="GO:0052621">
    <property type="term" value="F:diguanylate cyclase activity"/>
    <property type="evidence" value="ECO:0007669"/>
    <property type="project" value="UniProtKB-EC"/>
</dbReference>
<feature type="compositionally biased region" description="Basic and acidic residues" evidence="3">
    <location>
        <begin position="1"/>
        <end position="12"/>
    </location>
</feature>